<organism evidence="1 2">
    <name type="scientific">Aphanizomenon flos-aquae LD13</name>
    <dbReference type="NCBI Taxonomy" id="1710894"/>
    <lineage>
        <taxon>Bacteria</taxon>
        <taxon>Bacillati</taxon>
        <taxon>Cyanobacteriota</taxon>
        <taxon>Cyanophyceae</taxon>
        <taxon>Nostocales</taxon>
        <taxon>Aphanizomenonaceae</taxon>
        <taxon>Aphanizomenon</taxon>
    </lineage>
</organism>
<reference evidence="1 2" key="1">
    <citation type="submission" date="2015-09" db="EMBL/GenBank/DDBJ databases">
        <title>Whole genome shotgun sequence assembly of Aphanizomenon flos-aquae UKL13.</title>
        <authorList>
            <person name="Driscoll C."/>
        </authorList>
    </citation>
    <scope>NUCLEOTIDE SEQUENCE [LARGE SCALE GENOMIC DNA]</scope>
    <source>
        <strain evidence="1">MDT13</strain>
    </source>
</reference>
<proteinExistence type="predicted"/>
<dbReference type="InterPro" id="IPR012657">
    <property type="entry name" value="23S_rRNA-intervening_sequence"/>
</dbReference>
<dbReference type="NCBIfam" id="TIGR02436">
    <property type="entry name" value="four helix bundle protein"/>
    <property type="match status" value="1"/>
</dbReference>
<evidence type="ECO:0000313" key="1">
    <source>
        <dbReference type="EMBL" id="OBQ25252.1"/>
    </source>
</evidence>
<sequence>MGRPDFEELQVYKLSEKLANEIWKVVMGWDNFSKDTIGKQIVRSADSIGTNIAEGRGRYNFQDNKRFIKIARGSLNETIHWMRLAYVRKLLTVEQVNILKPLIEELSPKLNAYLNSLGTGNSNK</sequence>
<name>A0A1B7VWK3_APHFL</name>
<dbReference type="PANTHER" id="PTHR38471:SF2">
    <property type="entry name" value="FOUR HELIX BUNDLE PROTEIN"/>
    <property type="match status" value="1"/>
</dbReference>
<dbReference type="Proteomes" id="UP000092382">
    <property type="component" value="Unassembled WGS sequence"/>
</dbReference>
<evidence type="ECO:0000313" key="2">
    <source>
        <dbReference type="Proteomes" id="UP000092382"/>
    </source>
</evidence>
<accession>A0A1B7VWK3</accession>
<dbReference type="AlphaFoldDB" id="A0A1B7VWK3"/>
<dbReference type="InterPro" id="IPR036583">
    <property type="entry name" value="23S_rRNA_IVS_sf"/>
</dbReference>
<dbReference type="PATRIC" id="fig|1710894.3.peg.4318"/>
<comment type="caution">
    <text evidence="1">The sequence shown here is derived from an EMBL/GenBank/DDBJ whole genome shotgun (WGS) entry which is preliminary data.</text>
</comment>
<dbReference type="EMBL" id="LJOY01000033">
    <property type="protein sequence ID" value="OBQ25252.1"/>
    <property type="molecule type" value="Genomic_DNA"/>
</dbReference>
<dbReference type="SUPFAM" id="SSF158446">
    <property type="entry name" value="IVS-encoded protein-like"/>
    <property type="match status" value="1"/>
</dbReference>
<dbReference type="PANTHER" id="PTHR38471">
    <property type="entry name" value="FOUR HELIX BUNDLE PROTEIN"/>
    <property type="match status" value="1"/>
</dbReference>
<dbReference type="Gene3D" id="1.20.1440.60">
    <property type="entry name" value="23S rRNA-intervening sequence"/>
    <property type="match status" value="1"/>
</dbReference>
<gene>
    <name evidence="1" type="ORF">AN481_11090</name>
</gene>
<protein>
    <submittedName>
        <fullName evidence="1">Four helix bundle protein</fullName>
    </submittedName>
</protein>
<dbReference type="STRING" id="1803587.GCA_001593825_03034"/>
<dbReference type="Pfam" id="PF05635">
    <property type="entry name" value="23S_rRNA_IVP"/>
    <property type="match status" value="1"/>
</dbReference>